<protein>
    <recommendedName>
        <fullName evidence="5">Secreted protein</fullName>
    </recommendedName>
</protein>
<keyword evidence="2" id="KW-0732">Signal</keyword>
<accession>A0ABY2RIM7</accession>
<feature type="compositionally biased region" description="Low complexity" evidence="1">
    <location>
        <begin position="150"/>
        <end position="166"/>
    </location>
</feature>
<evidence type="ECO:0000256" key="2">
    <source>
        <dbReference type="SAM" id="SignalP"/>
    </source>
</evidence>
<evidence type="ECO:0000256" key="1">
    <source>
        <dbReference type="SAM" id="MobiDB-lite"/>
    </source>
</evidence>
<dbReference type="Proteomes" id="UP000305109">
    <property type="component" value="Unassembled WGS sequence"/>
</dbReference>
<comment type="caution">
    <text evidence="3">The sequence shown here is derived from an EMBL/GenBank/DDBJ whole genome shotgun (WGS) entry which is preliminary data.</text>
</comment>
<evidence type="ECO:0000313" key="3">
    <source>
        <dbReference type="EMBL" id="TJZ77080.1"/>
    </source>
</evidence>
<dbReference type="RefSeq" id="WP_136910473.1">
    <property type="nucleotide sequence ID" value="NZ_SUMD01000006.1"/>
</dbReference>
<dbReference type="EMBL" id="SUMD01000006">
    <property type="protein sequence ID" value="TJZ77080.1"/>
    <property type="molecule type" value="Genomic_DNA"/>
</dbReference>
<evidence type="ECO:0000313" key="4">
    <source>
        <dbReference type="Proteomes" id="UP000305109"/>
    </source>
</evidence>
<feature type="chain" id="PRO_5045738892" description="Secreted protein" evidence="2">
    <location>
        <begin position="28"/>
        <end position="174"/>
    </location>
</feature>
<name>A0ABY2RIM7_9NOCA</name>
<gene>
    <name evidence="3" type="ORF">FCG67_14635</name>
</gene>
<evidence type="ECO:0008006" key="5">
    <source>
        <dbReference type="Google" id="ProtNLM"/>
    </source>
</evidence>
<feature type="region of interest" description="Disordered" evidence="1">
    <location>
        <begin position="148"/>
        <end position="174"/>
    </location>
</feature>
<feature type="signal peptide" evidence="2">
    <location>
        <begin position="1"/>
        <end position="27"/>
    </location>
</feature>
<keyword evidence="4" id="KW-1185">Reference proteome</keyword>
<organism evidence="3 4">
    <name type="scientific">Rhodococcus oryzae</name>
    <dbReference type="NCBI Taxonomy" id="2571143"/>
    <lineage>
        <taxon>Bacteria</taxon>
        <taxon>Bacillati</taxon>
        <taxon>Actinomycetota</taxon>
        <taxon>Actinomycetes</taxon>
        <taxon>Mycobacteriales</taxon>
        <taxon>Nocardiaceae</taxon>
        <taxon>Rhodococcus</taxon>
    </lineage>
</organism>
<proteinExistence type="predicted"/>
<sequence length="174" mass="17814">MKPIVSRSLLATALIPVALLTAPPASAAAPDDVTATVAVSGHTVYVTIDNRLPITLGCSAYPRHGTGSYSGFDYVEPGGTKTFRLYEYAEVQGGVKVVGTRLADGAYDIQWRCQDARDIGLPSGTPPASGEWGTIPVAEYPAQPIAVSVPAAGPDGPDLPGTGATGSLDNLFGS</sequence>
<reference evidence="3 4" key="1">
    <citation type="submission" date="2019-04" db="EMBL/GenBank/DDBJ databases">
        <title>Rhodococcus oryzae sp. nov., a novel actinomycete isolated from rhizosphere soil of rice (Oryza sativa L.).</title>
        <authorList>
            <person name="Li C."/>
        </authorList>
    </citation>
    <scope>NUCLEOTIDE SEQUENCE [LARGE SCALE GENOMIC DNA]</scope>
    <source>
        <strain evidence="3 4">NEAU-CX67</strain>
    </source>
</reference>